<dbReference type="SUPFAM" id="SSF54909">
    <property type="entry name" value="Dimeric alpha+beta barrel"/>
    <property type="match status" value="1"/>
</dbReference>
<protein>
    <submittedName>
        <fullName evidence="1">EthD domain-containing protein</fullName>
    </submittedName>
</protein>
<proteinExistence type="predicted"/>
<dbReference type="Proteomes" id="UP001596072">
    <property type="component" value="Unassembled WGS sequence"/>
</dbReference>
<name>A0ABW0ZBF8_9ACTN</name>
<gene>
    <name evidence="1" type="ORF">ACFPQB_05415</name>
</gene>
<keyword evidence="2" id="KW-1185">Reference proteome</keyword>
<evidence type="ECO:0000313" key="2">
    <source>
        <dbReference type="Proteomes" id="UP001596072"/>
    </source>
</evidence>
<comment type="caution">
    <text evidence="1">The sequence shown here is derived from an EMBL/GenBank/DDBJ whole genome shotgun (WGS) entry which is preliminary data.</text>
</comment>
<evidence type="ECO:0000313" key="1">
    <source>
        <dbReference type="EMBL" id="MFC5728346.1"/>
    </source>
</evidence>
<reference evidence="2" key="1">
    <citation type="journal article" date="2019" name="Int. J. Syst. Evol. Microbiol.">
        <title>The Global Catalogue of Microorganisms (GCM) 10K type strain sequencing project: providing services to taxonomists for standard genome sequencing and annotation.</title>
        <authorList>
            <consortium name="The Broad Institute Genomics Platform"/>
            <consortium name="The Broad Institute Genome Sequencing Center for Infectious Disease"/>
            <person name="Wu L."/>
            <person name="Ma J."/>
        </authorList>
    </citation>
    <scope>NUCLEOTIDE SEQUENCE [LARGE SCALE GENOMIC DNA]</scope>
    <source>
        <strain evidence="2">YIM 94188</strain>
    </source>
</reference>
<sequence>MKLILALHRLELGRTLLGADFRTALAGMGVSRVQVNLDDDAVAPAMRFGPGAAITAVVSAWTSGDPAAVAGVVRRVDGTADGWLVEEREPLVPPAVADGERADALANVAFLRRPPSMPYDAWRADWLERHTQVAIDTQGTFGYVQNPVIEPLTEGAPDVAGIVEELFPMAALSDHHAFYGSGGDEGEFQRRFAALMDSCARFGADQGLDLVPTSRYCFELVAGP</sequence>
<accession>A0ABW0ZBF8</accession>
<dbReference type="EMBL" id="JBHSNS010000001">
    <property type="protein sequence ID" value="MFC5728346.1"/>
    <property type="molecule type" value="Genomic_DNA"/>
</dbReference>
<organism evidence="1 2">
    <name type="scientific">Nocardioides vastitatis</name>
    <dbReference type="NCBI Taxonomy" id="2568655"/>
    <lineage>
        <taxon>Bacteria</taxon>
        <taxon>Bacillati</taxon>
        <taxon>Actinomycetota</taxon>
        <taxon>Actinomycetes</taxon>
        <taxon>Propionibacteriales</taxon>
        <taxon>Nocardioidaceae</taxon>
        <taxon>Nocardioides</taxon>
    </lineage>
</organism>
<dbReference type="RefSeq" id="WP_168798137.1">
    <property type="nucleotide sequence ID" value="NZ_JBHSNS010000001.1"/>
</dbReference>
<dbReference type="InterPro" id="IPR011008">
    <property type="entry name" value="Dimeric_a/b-barrel"/>
</dbReference>